<name>A0A1U7CZ56_9BACT</name>
<dbReference type="AlphaFoldDB" id="A0A1U7CZ56"/>
<reference evidence="5" key="1">
    <citation type="submission" date="2016-12" db="EMBL/GenBank/DDBJ databases">
        <title>Comparative genomics of four Isosphaeraceae planctomycetes: a common pool of plasmids and glycoside hydrolase genes.</title>
        <authorList>
            <person name="Ivanova A."/>
        </authorList>
    </citation>
    <scope>NUCLEOTIDE SEQUENCE [LARGE SCALE GENOMIC DNA]</scope>
    <source>
        <strain evidence="5">PX4</strain>
    </source>
</reference>
<protein>
    <submittedName>
        <fullName evidence="4">Methicillin resistance mecR1 protein</fullName>
    </submittedName>
</protein>
<evidence type="ECO:0000256" key="2">
    <source>
        <dbReference type="SAM" id="Phobius"/>
    </source>
</evidence>
<dbReference type="Pfam" id="PF05569">
    <property type="entry name" value="Peptidase_M56"/>
    <property type="match status" value="1"/>
</dbReference>
<dbReference type="Proteomes" id="UP000186309">
    <property type="component" value="Chromosome"/>
</dbReference>
<feature type="compositionally biased region" description="Basic and acidic residues" evidence="1">
    <location>
        <begin position="378"/>
        <end position="402"/>
    </location>
</feature>
<dbReference type="CDD" id="cd07341">
    <property type="entry name" value="M56_BlaR1_MecR1_like"/>
    <property type="match status" value="1"/>
</dbReference>
<sequence length="934" mass="99658">MFVLVAKLTAFLTLIWMAHAALAGRNPRWRVALWRGMPLGAAAIAILAWAPPVIPLRLAGAAPPDAIGSADIAKTAPVAPPVLMFPEAPESGPRTPVRQQSPSAVERGAEPVHVAPKTIPAPESFGPPTGRQSSGSQASEAFGRVRLGVWLLLVWAAAVGLLSFRLFRDARRLSGVIERAEAASDTLAEECAALAARLGCSGPVRVARSAEVLSPCIASAWRPVLLLPARTDLESNREDLQAFLCHELAHVRGRDLMWNYALHATSTLLWFHPLVWKARETHAAACDAVCDAVAVDAMGDVASYGRALARLALRMSGRTAGAYGLAMARASDVRRRITFLNRRVFRHDPPRSLTVPAMLSLCLSAFLIGSLGISRAEPGDEKRQAAAMEEKPTAPQEKREPSQKTGPIRRHAGGYDAQVATIIITGRALDQDGLPAPGADIQVVNDNPMYSGDMLLGKTTSGTDGRFVLRDISLPVLTPPPGAIPKPTEGRFEVSGWVSGKAFAWHATQSYRPGPRPAKTDAKEAGVAFYEGETVTTDLVFGPPARLSGTVTDDAGKPVEGALVQVGYINNVRSPGGSGTWNCSAIAPTGEDVAFRGVASLPESRRSAHTDAHGKYAIEGLPRETKFLALIDHEPTYEPRTLTIATSKESFADIKSLGHDGVLDHVFTVPGTVRVRTTLAGSGGAAGGATVIARGSKIQRSGAIATTDAQGMAVLHLQPDDYTLRAEPPSGVVAVVTELPFKVAKGTKETAVDVQLEAGAPLTFEAVEEATGKGIAGVRFAYETDTTRVRRPVASQTVYVDHPATGTDGRLAVIASPGARRYFADRVPGFEPIDAENPLAMIVAGRPEVVRFRFRPVPAPDARPSRTPNSKDEVVRRLQERWEAQRVLARRGRMRASRVTVHGSALLNQHEPTEGGVSDGTARAARWAWKAEVR</sequence>
<gene>
    <name evidence="4" type="primary">mecR1_3</name>
    <name evidence="4" type="ORF">BSF38_05807</name>
</gene>
<dbReference type="InterPro" id="IPR008969">
    <property type="entry name" value="CarboxyPept-like_regulatory"/>
</dbReference>
<dbReference type="EMBL" id="CP019082">
    <property type="protein sequence ID" value="APW64215.1"/>
    <property type="molecule type" value="Genomic_DNA"/>
</dbReference>
<keyword evidence="2" id="KW-0812">Transmembrane</keyword>
<dbReference type="SUPFAM" id="SSF49464">
    <property type="entry name" value="Carboxypeptidase regulatory domain-like"/>
    <property type="match status" value="1"/>
</dbReference>
<proteinExistence type="predicted"/>
<keyword evidence="2" id="KW-0472">Membrane</keyword>
<dbReference type="InterPro" id="IPR015889">
    <property type="entry name" value="Intradiol_dOase_core"/>
</dbReference>
<accession>A0A1U7CZ56</accession>
<dbReference type="KEGG" id="pbor:BSF38_05807"/>
<evidence type="ECO:0000313" key="4">
    <source>
        <dbReference type="EMBL" id="APW64215.1"/>
    </source>
</evidence>
<evidence type="ECO:0000256" key="1">
    <source>
        <dbReference type="SAM" id="MobiDB-lite"/>
    </source>
</evidence>
<feature type="domain" description="Peptidase M56" evidence="3">
    <location>
        <begin position="145"/>
        <end position="340"/>
    </location>
</feature>
<dbReference type="OrthoDB" id="291637at2"/>
<dbReference type="PANTHER" id="PTHR34978:SF3">
    <property type="entry name" value="SLR0241 PROTEIN"/>
    <property type="match status" value="1"/>
</dbReference>
<dbReference type="SUPFAM" id="SSF49482">
    <property type="entry name" value="Aromatic compound dioxygenase"/>
    <property type="match status" value="1"/>
</dbReference>
<dbReference type="STRING" id="1387353.BSF38_05807"/>
<feature type="transmembrane region" description="Helical" evidence="2">
    <location>
        <begin position="147"/>
        <end position="167"/>
    </location>
</feature>
<evidence type="ECO:0000259" key="3">
    <source>
        <dbReference type="Pfam" id="PF05569"/>
    </source>
</evidence>
<evidence type="ECO:0000313" key="5">
    <source>
        <dbReference type="Proteomes" id="UP000186309"/>
    </source>
</evidence>
<dbReference type="PANTHER" id="PTHR34978">
    <property type="entry name" value="POSSIBLE SENSOR-TRANSDUCER PROTEIN BLAR"/>
    <property type="match status" value="1"/>
</dbReference>
<feature type="region of interest" description="Disordered" evidence="1">
    <location>
        <begin position="87"/>
        <end position="137"/>
    </location>
</feature>
<keyword evidence="2" id="KW-1133">Transmembrane helix</keyword>
<dbReference type="GO" id="GO:0016702">
    <property type="term" value="F:oxidoreductase activity, acting on single donors with incorporation of molecular oxygen, incorporation of two atoms of oxygen"/>
    <property type="evidence" value="ECO:0007669"/>
    <property type="project" value="InterPro"/>
</dbReference>
<organism evidence="4 5">
    <name type="scientific">Paludisphaera borealis</name>
    <dbReference type="NCBI Taxonomy" id="1387353"/>
    <lineage>
        <taxon>Bacteria</taxon>
        <taxon>Pseudomonadati</taxon>
        <taxon>Planctomycetota</taxon>
        <taxon>Planctomycetia</taxon>
        <taxon>Isosphaerales</taxon>
        <taxon>Isosphaeraceae</taxon>
        <taxon>Paludisphaera</taxon>
    </lineage>
</organism>
<dbReference type="InterPro" id="IPR008756">
    <property type="entry name" value="Peptidase_M56"/>
</dbReference>
<dbReference type="InterPro" id="IPR052173">
    <property type="entry name" value="Beta-lactam_resp_regulator"/>
</dbReference>
<feature type="region of interest" description="Disordered" evidence="1">
    <location>
        <begin position="378"/>
        <end position="410"/>
    </location>
</feature>
<keyword evidence="5" id="KW-1185">Reference proteome</keyword>
<dbReference type="GO" id="GO:0005506">
    <property type="term" value="F:iron ion binding"/>
    <property type="evidence" value="ECO:0007669"/>
    <property type="project" value="InterPro"/>
</dbReference>